<keyword evidence="2" id="KW-1185">Reference proteome</keyword>
<comment type="caution">
    <text evidence="1">The sequence shown here is derived from an EMBL/GenBank/DDBJ whole genome shotgun (WGS) entry which is preliminary data.</text>
</comment>
<dbReference type="Proteomes" id="UP000886501">
    <property type="component" value="Unassembled WGS sequence"/>
</dbReference>
<accession>A0ACB6Z9R7</accession>
<reference evidence="1" key="2">
    <citation type="journal article" date="2020" name="Nat. Commun.">
        <title>Large-scale genome sequencing of mycorrhizal fungi provides insights into the early evolution of symbiotic traits.</title>
        <authorList>
            <person name="Miyauchi S."/>
            <person name="Kiss E."/>
            <person name="Kuo A."/>
            <person name="Drula E."/>
            <person name="Kohler A."/>
            <person name="Sanchez-Garcia M."/>
            <person name="Morin E."/>
            <person name="Andreopoulos B."/>
            <person name="Barry K.W."/>
            <person name="Bonito G."/>
            <person name="Buee M."/>
            <person name="Carver A."/>
            <person name="Chen C."/>
            <person name="Cichocki N."/>
            <person name="Clum A."/>
            <person name="Culley D."/>
            <person name="Crous P.W."/>
            <person name="Fauchery L."/>
            <person name="Girlanda M."/>
            <person name="Hayes R.D."/>
            <person name="Keri Z."/>
            <person name="LaButti K."/>
            <person name="Lipzen A."/>
            <person name="Lombard V."/>
            <person name="Magnuson J."/>
            <person name="Maillard F."/>
            <person name="Murat C."/>
            <person name="Nolan M."/>
            <person name="Ohm R.A."/>
            <person name="Pangilinan J."/>
            <person name="Pereira M.F."/>
            <person name="Perotto S."/>
            <person name="Peter M."/>
            <person name="Pfister S."/>
            <person name="Riley R."/>
            <person name="Sitrit Y."/>
            <person name="Stielow J.B."/>
            <person name="Szollosi G."/>
            <person name="Zifcakova L."/>
            <person name="Stursova M."/>
            <person name="Spatafora J.W."/>
            <person name="Tedersoo L."/>
            <person name="Vaario L.M."/>
            <person name="Yamada A."/>
            <person name="Yan M."/>
            <person name="Wang P."/>
            <person name="Xu J."/>
            <person name="Bruns T."/>
            <person name="Baldrian P."/>
            <person name="Vilgalys R."/>
            <person name="Dunand C."/>
            <person name="Henrissat B."/>
            <person name="Grigoriev I.V."/>
            <person name="Hibbett D."/>
            <person name="Nagy L.G."/>
            <person name="Martin F.M."/>
        </authorList>
    </citation>
    <scope>NUCLEOTIDE SEQUENCE</scope>
    <source>
        <strain evidence="1">P2</strain>
    </source>
</reference>
<gene>
    <name evidence="1" type="ORF">BDM02DRAFT_3188819</name>
</gene>
<organism evidence="1 2">
    <name type="scientific">Thelephora ganbajun</name>
    <name type="common">Ganba fungus</name>
    <dbReference type="NCBI Taxonomy" id="370292"/>
    <lineage>
        <taxon>Eukaryota</taxon>
        <taxon>Fungi</taxon>
        <taxon>Dikarya</taxon>
        <taxon>Basidiomycota</taxon>
        <taxon>Agaricomycotina</taxon>
        <taxon>Agaricomycetes</taxon>
        <taxon>Thelephorales</taxon>
        <taxon>Thelephoraceae</taxon>
        <taxon>Thelephora</taxon>
    </lineage>
</organism>
<sequence>MRVFSFIPALAVLVTAVAGAALPVDDNCGLEKGCEVAKLAIKHDFFEHPTRTIHGLTNAALLRRGLPLKNPILRRGTPVRRIGPSGTPEPDPEPEPKPKPEPKTIHHRGIQIKRSSDNSVLGYVSSSTSAGAYLYSNINRALVVTFETDQTGSGTQLDLIPENSDIPNSKSLGLAQGIGNTNSVLSPGSYNYVYLASTHLSPPPWTFDSATGTLAPRWVNPDGSLPNVQYFVQNGVIYVGGDEAAFYARYPVAVTSITFEFIPL</sequence>
<proteinExistence type="predicted"/>
<name>A0ACB6Z9R7_THEGA</name>
<reference evidence="1" key="1">
    <citation type="submission" date="2019-10" db="EMBL/GenBank/DDBJ databases">
        <authorList>
            <consortium name="DOE Joint Genome Institute"/>
            <person name="Kuo A."/>
            <person name="Miyauchi S."/>
            <person name="Kiss E."/>
            <person name="Drula E."/>
            <person name="Kohler A."/>
            <person name="Sanchez-Garcia M."/>
            <person name="Andreopoulos B."/>
            <person name="Barry K.W."/>
            <person name="Bonito G."/>
            <person name="Buee M."/>
            <person name="Carver A."/>
            <person name="Chen C."/>
            <person name="Cichocki N."/>
            <person name="Clum A."/>
            <person name="Culley D."/>
            <person name="Crous P.W."/>
            <person name="Fauchery L."/>
            <person name="Girlanda M."/>
            <person name="Hayes R."/>
            <person name="Keri Z."/>
            <person name="Labutti K."/>
            <person name="Lipzen A."/>
            <person name="Lombard V."/>
            <person name="Magnuson J."/>
            <person name="Maillard F."/>
            <person name="Morin E."/>
            <person name="Murat C."/>
            <person name="Nolan M."/>
            <person name="Ohm R."/>
            <person name="Pangilinan J."/>
            <person name="Pereira M."/>
            <person name="Perotto S."/>
            <person name="Peter M."/>
            <person name="Riley R."/>
            <person name="Sitrit Y."/>
            <person name="Stielow B."/>
            <person name="Szollosi G."/>
            <person name="Zifcakova L."/>
            <person name="Stursova M."/>
            <person name="Spatafora J.W."/>
            <person name="Tedersoo L."/>
            <person name="Vaario L.-M."/>
            <person name="Yamada A."/>
            <person name="Yan M."/>
            <person name="Wang P."/>
            <person name="Xu J."/>
            <person name="Bruns T."/>
            <person name="Baldrian P."/>
            <person name="Vilgalys R."/>
            <person name="Henrissat B."/>
            <person name="Grigoriev I.V."/>
            <person name="Hibbett D."/>
            <person name="Nagy L.G."/>
            <person name="Martin F.M."/>
        </authorList>
    </citation>
    <scope>NUCLEOTIDE SEQUENCE</scope>
    <source>
        <strain evidence="1">P2</strain>
    </source>
</reference>
<dbReference type="EMBL" id="MU118057">
    <property type="protein sequence ID" value="KAF9646479.1"/>
    <property type="molecule type" value="Genomic_DNA"/>
</dbReference>
<evidence type="ECO:0000313" key="2">
    <source>
        <dbReference type="Proteomes" id="UP000886501"/>
    </source>
</evidence>
<protein>
    <submittedName>
        <fullName evidence="1">Uncharacterized protein</fullName>
    </submittedName>
</protein>
<evidence type="ECO:0000313" key="1">
    <source>
        <dbReference type="EMBL" id="KAF9646479.1"/>
    </source>
</evidence>